<feature type="domain" description="C2H2-type" evidence="10">
    <location>
        <begin position="779"/>
        <end position="806"/>
    </location>
</feature>
<accession>A0ABM5IAS0</accession>
<feature type="domain" description="C2H2-type" evidence="10">
    <location>
        <begin position="552"/>
        <end position="574"/>
    </location>
</feature>
<feature type="domain" description="C2H2-type" evidence="10">
    <location>
        <begin position="273"/>
        <end position="300"/>
    </location>
</feature>
<keyword evidence="7" id="KW-0804">Transcription</keyword>
<evidence type="ECO:0000256" key="6">
    <source>
        <dbReference type="ARBA" id="ARBA00023015"/>
    </source>
</evidence>
<dbReference type="PROSITE" id="PS50157">
    <property type="entry name" value="ZINC_FINGER_C2H2_2"/>
    <property type="match status" value="15"/>
</dbReference>
<feature type="domain" description="C2H2-type" evidence="10">
    <location>
        <begin position="597"/>
        <end position="625"/>
    </location>
</feature>
<evidence type="ECO:0000256" key="8">
    <source>
        <dbReference type="ARBA" id="ARBA00023242"/>
    </source>
</evidence>
<dbReference type="InterPro" id="IPR013087">
    <property type="entry name" value="Znf_C2H2_type"/>
</dbReference>
<feature type="domain" description="C2H2-type" evidence="10">
    <location>
        <begin position="216"/>
        <end position="244"/>
    </location>
</feature>
<dbReference type="EnsemblMetazoa" id="XM_028272955.2">
    <property type="protein sequence ID" value="XP_028128756.2"/>
    <property type="gene ID" value="LOC114325032"/>
</dbReference>
<organism evidence="11 12">
    <name type="scientific">Diabrotica virgifera virgifera</name>
    <name type="common">western corn rootworm</name>
    <dbReference type="NCBI Taxonomy" id="50390"/>
    <lineage>
        <taxon>Eukaryota</taxon>
        <taxon>Metazoa</taxon>
        <taxon>Ecdysozoa</taxon>
        <taxon>Arthropoda</taxon>
        <taxon>Hexapoda</taxon>
        <taxon>Insecta</taxon>
        <taxon>Pterygota</taxon>
        <taxon>Neoptera</taxon>
        <taxon>Endopterygota</taxon>
        <taxon>Coleoptera</taxon>
        <taxon>Polyphaga</taxon>
        <taxon>Cucujiformia</taxon>
        <taxon>Chrysomeloidea</taxon>
        <taxon>Chrysomelidae</taxon>
        <taxon>Galerucinae</taxon>
        <taxon>Diabroticina</taxon>
        <taxon>Diabroticites</taxon>
        <taxon>Diabrotica</taxon>
    </lineage>
</organism>
<keyword evidence="5" id="KW-0862">Zinc</keyword>
<feature type="domain" description="C2H2-type" evidence="10">
    <location>
        <begin position="246"/>
        <end position="273"/>
    </location>
</feature>
<sequence>MQDASTSDVIWNCKICCKEHDCKESLWDHYEMHKIVADQLQDSSEDKEETGDNLTFMDSDKDDEKVTCDLCLLTFKNKWSYHGHFQRAHRIKDNYCEICKRNYANEYSLSIHNATHSSDPKTFVCVVCKSFSTQITDSLFFHIRSEHIKEELYCSECDRHFFSKSWLEDHKIFHKSQEKYTPNRCSVCFLEFGTNRQLLVHMQTHDTKSLVLFKKHKCATCNLTLPFKKNLEQHMENVHSSEQKSYLCNDCGRSFPTVARLTQHMKIHKEGQYECPFCKKIFKQKQTMTIHIRTHTGEKPHKCHLCDKTFSQRSPLTVHLRTHTGERPYPCSKCQKGFVTKTIRDYHSKTCRFMFYGNTTYTDSTIYDSTSQNIDLELAIGMVPAYLLIRSQPNTTQDQTILDNNQEKMNTPLRDTNAVKRRTNREKSEAVTSDPREVLVYSYQNQLVPTEPTYQNQLVATQYQTILDKNQERMNTTLKDTKTCKRRTSREKPEAVKLEVLEYYSNRNIVEKYKNPFDYFAFENNLLTEYVTKKRSLVEKAMHDTTTPDFLFECRICSKKHGSKDNLFDHYEMHKAIADQLDDSSENQIEVTEEENMTCHLCQATFENKSNYNSHVQRSHRSKEVYCEVCKKKYANEYTLSIHNATHSADRNTFICVICKTFSTQITDYLFFHIHSQHVKADLYCKECDKHFFSKSWLEGHKVFHKSQENCTPNRCSVCYVEFPTSQQLLVHMRENHDIKSMKFKKYKCTACNFTFAFEKNRNHHMENLHANENDKKTFLCNDCGESYFSLACLTQHMKVHKEGQYACPTCNRKFKRKPNLTIHLRTHTGEKPYKCHVCGKAFAQRPPLTVHIRSHTGARPHSCRKCEKGFVTKTIRDNHEKKCSKHTSTGRQC</sequence>
<feature type="domain" description="C2H2-type" evidence="10">
    <location>
        <begin position="152"/>
        <end position="179"/>
    </location>
</feature>
<dbReference type="PROSITE" id="PS00028">
    <property type="entry name" value="ZINC_FINGER_C2H2_1"/>
    <property type="match status" value="15"/>
</dbReference>
<dbReference type="RefSeq" id="XP_028128756.2">
    <property type="nucleotide sequence ID" value="XM_028272955.2"/>
</dbReference>
<evidence type="ECO:0000256" key="7">
    <source>
        <dbReference type="ARBA" id="ARBA00023163"/>
    </source>
</evidence>
<keyword evidence="2" id="KW-0479">Metal-binding</keyword>
<evidence type="ECO:0000256" key="5">
    <source>
        <dbReference type="ARBA" id="ARBA00022833"/>
    </source>
</evidence>
<feature type="domain" description="C2H2-type" evidence="10">
    <location>
        <begin position="683"/>
        <end position="710"/>
    </location>
</feature>
<dbReference type="PANTHER" id="PTHR47772">
    <property type="entry name" value="ZINC FINGER PROTEIN 200"/>
    <property type="match status" value="1"/>
</dbReference>
<feature type="domain" description="C2H2-type" evidence="10">
    <location>
        <begin position="747"/>
        <end position="775"/>
    </location>
</feature>
<dbReference type="SMART" id="SM00355">
    <property type="entry name" value="ZnF_C2H2"/>
    <property type="match status" value="22"/>
</dbReference>
<evidence type="ECO:0000256" key="9">
    <source>
        <dbReference type="PROSITE-ProRule" id="PRU00042"/>
    </source>
</evidence>
<evidence type="ECO:0000313" key="11">
    <source>
        <dbReference type="EnsemblMetazoa" id="XP_028128756.2"/>
    </source>
</evidence>
<dbReference type="SUPFAM" id="SSF57667">
    <property type="entry name" value="beta-beta-alpha zinc fingers"/>
    <property type="match status" value="8"/>
</dbReference>
<dbReference type="Pfam" id="PF00096">
    <property type="entry name" value="zf-C2H2"/>
    <property type="match status" value="6"/>
</dbReference>
<feature type="domain" description="C2H2-type" evidence="10">
    <location>
        <begin position="94"/>
        <end position="121"/>
    </location>
</feature>
<evidence type="ECO:0000256" key="3">
    <source>
        <dbReference type="ARBA" id="ARBA00022737"/>
    </source>
</evidence>
<keyword evidence="6" id="KW-0805">Transcription regulation</keyword>
<dbReference type="InterPro" id="IPR036236">
    <property type="entry name" value="Znf_C2H2_sf"/>
</dbReference>
<reference evidence="11" key="1">
    <citation type="submission" date="2025-05" db="UniProtKB">
        <authorList>
            <consortium name="EnsemblMetazoa"/>
        </authorList>
    </citation>
    <scope>IDENTIFICATION</scope>
</reference>
<dbReference type="Proteomes" id="UP001652700">
    <property type="component" value="Unplaced"/>
</dbReference>
<name>A0ABM5IAS0_DIAVI</name>
<feature type="domain" description="C2H2-type" evidence="10">
    <location>
        <begin position="301"/>
        <end position="328"/>
    </location>
</feature>
<keyword evidence="3" id="KW-0677">Repeat</keyword>
<evidence type="ECO:0000256" key="4">
    <source>
        <dbReference type="ARBA" id="ARBA00022771"/>
    </source>
</evidence>
<evidence type="ECO:0000313" key="12">
    <source>
        <dbReference type="Proteomes" id="UP001652700"/>
    </source>
</evidence>
<keyword evidence="4 9" id="KW-0863">Zinc-finger</keyword>
<comment type="subcellular location">
    <subcellularLocation>
        <location evidence="1">Nucleus</location>
    </subcellularLocation>
</comment>
<protein>
    <recommendedName>
        <fullName evidence="10">C2H2-type domain-containing protein</fullName>
    </recommendedName>
</protein>
<evidence type="ECO:0000256" key="2">
    <source>
        <dbReference type="ARBA" id="ARBA00022723"/>
    </source>
</evidence>
<dbReference type="InterPro" id="IPR050636">
    <property type="entry name" value="C2H2-ZF_domain-containing"/>
</dbReference>
<evidence type="ECO:0000259" key="10">
    <source>
        <dbReference type="PROSITE" id="PS50157"/>
    </source>
</evidence>
<keyword evidence="8" id="KW-0539">Nucleus</keyword>
<feature type="domain" description="C2H2-type" evidence="10">
    <location>
        <begin position="625"/>
        <end position="652"/>
    </location>
</feature>
<feature type="domain" description="C2H2-type" evidence="10">
    <location>
        <begin position="806"/>
        <end position="833"/>
    </location>
</feature>
<dbReference type="Gene3D" id="3.30.160.60">
    <property type="entry name" value="Classic Zinc Finger"/>
    <property type="match status" value="11"/>
</dbReference>
<dbReference type="Pfam" id="PF12874">
    <property type="entry name" value="zf-met"/>
    <property type="match status" value="1"/>
</dbReference>
<evidence type="ECO:0000256" key="1">
    <source>
        <dbReference type="ARBA" id="ARBA00004123"/>
    </source>
</evidence>
<feature type="domain" description="C2H2-type" evidence="10">
    <location>
        <begin position="862"/>
        <end position="892"/>
    </location>
</feature>
<proteinExistence type="predicted"/>
<dbReference type="PANTHER" id="PTHR47772:SF13">
    <property type="entry name" value="GASTRULA ZINC FINGER PROTEIN XLCGF49.1-LIKE-RELATED"/>
    <property type="match status" value="1"/>
</dbReference>
<feature type="domain" description="C2H2-type" evidence="10">
    <location>
        <begin position="834"/>
        <end position="861"/>
    </location>
</feature>
<keyword evidence="12" id="KW-1185">Reference proteome</keyword>
<dbReference type="GeneID" id="114325032"/>